<dbReference type="Proteomes" id="UP000770661">
    <property type="component" value="Unassembled WGS sequence"/>
</dbReference>
<evidence type="ECO:0000313" key="3">
    <source>
        <dbReference type="Proteomes" id="UP000770661"/>
    </source>
</evidence>
<feature type="region of interest" description="Disordered" evidence="1">
    <location>
        <begin position="129"/>
        <end position="151"/>
    </location>
</feature>
<feature type="compositionally biased region" description="Basic and acidic residues" evidence="1">
    <location>
        <begin position="142"/>
        <end position="151"/>
    </location>
</feature>
<comment type="caution">
    <text evidence="2">The sequence shown here is derived from an EMBL/GenBank/DDBJ whole genome shotgun (WGS) entry which is preliminary data.</text>
</comment>
<name>A0A8J8WCP8_CHIOP</name>
<sequence length="151" mass="16935">MREMSWEVIWGHVKTLACLSQDHCISEGNYWEYPDRKLNRNGQAGHPWIFLEAGAYWMICPCVLTKAAKWSTLGAAKTLEQQLDGKGVLNPGLRHPILEVLVLGVGKSGWQGQAKESLVQALRTFGQITTDNPPPALRQKVKKEERVQGKN</sequence>
<reference evidence="2" key="1">
    <citation type="submission" date="2020-07" db="EMBL/GenBank/DDBJ databases">
        <title>The High-quality genome of the commercially important snow crab, Chionoecetes opilio.</title>
        <authorList>
            <person name="Jeong J.-H."/>
            <person name="Ryu S."/>
        </authorList>
    </citation>
    <scope>NUCLEOTIDE SEQUENCE</scope>
    <source>
        <strain evidence="2">MADBK_172401_WGS</strain>
        <tissue evidence="2">Digestive gland</tissue>
    </source>
</reference>
<dbReference type="EMBL" id="JACEEZ010026025">
    <property type="protein sequence ID" value="KAG0695362.1"/>
    <property type="molecule type" value="Genomic_DNA"/>
</dbReference>
<protein>
    <submittedName>
        <fullName evidence="2">Uncharacterized protein</fullName>
    </submittedName>
</protein>
<gene>
    <name evidence="2" type="ORF">GWK47_026937</name>
</gene>
<accession>A0A8J8WCP8</accession>
<keyword evidence="3" id="KW-1185">Reference proteome</keyword>
<proteinExistence type="predicted"/>
<evidence type="ECO:0000256" key="1">
    <source>
        <dbReference type="SAM" id="MobiDB-lite"/>
    </source>
</evidence>
<organism evidence="2 3">
    <name type="scientific">Chionoecetes opilio</name>
    <name type="common">Atlantic snow crab</name>
    <name type="synonym">Cancer opilio</name>
    <dbReference type="NCBI Taxonomy" id="41210"/>
    <lineage>
        <taxon>Eukaryota</taxon>
        <taxon>Metazoa</taxon>
        <taxon>Ecdysozoa</taxon>
        <taxon>Arthropoda</taxon>
        <taxon>Crustacea</taxon>
        <taxon>Multicrustacea</taxon>
        <taxon>Malacostraca</taxon>
        <taxon>Eumalacostraca</taxon>
        <taxon>Eucarida</taxon>
        <taxon>Decapoda</taxon>
        <taxon>Pleocyemata</taxon>
        <taxon>Brachyura</taxon>
        <taxon>Eubrachyura</taxon>
        <taxon>Majoidea</taxon>
        <taxon>Majidae</taxon>
        <taxon>Chionoecetes</taxon>
    </lineage>
</organism>
<evidence type="ECO:0000313" key="2">
    <source>
        <dbReference type="EMBL" id="KAG0695362.1"/>
    </source>
</evidence>
<dbReference type="AlphaFoldDB" id="A0A8J8WCP8"/>